<dbReference type="EMBL" id="JASCZI010032468">
    <property type="protein sequence ID" value="MED6128282.1"/>
    <property type="molecule type" value="Genomic_DNA"/>
</dbReference>
<feature type="domain" description="Putative plant transposon protein" evidence="3">
    <location>
        <begin position="62"/>
        <end position="184"/>
    </location>
</feature>
<evidence type="ECO:0000256" key="1">
    <source>
        <dbReference type="SAM" id="Coils"/>
    </source>
</evidence>
<evidence type="ECO:0000313" key="4">
    <source>
        <dbReference type="EMBL" id="MED6128282.1"/>
    </source>
</evidence>
<feature type="region of interest" description="Disordered" evidence="2">
    <location>
        <begin position="499"/>
        <end position="542"/>
    </location>
</feature>
<sequence>MANQEDLDSHCFLSIFNQRIFDETVSRKKIIPEVGFNLSDGTYPEIDKVMRFKEETRGAQFNYHQRLPTEEELDLILRELCENGATWKMGKGKDPKPIQLRRPELTNLARGWQEFVIHNLLPTGNKSEITVARAILINSIIRGDEIRAEEIIADQIILITQGLGGKGKIAFPSTIYKLCKAAKVKMNREYGGYEHIDQGRLITNEVMETIRIPQIALGRHVKQGNVDEPMPQFVPPHKPHNAAEGAEFGDQEHDQDHHFEHHWEQPQFVEPIPQLEQPPPQHNYQQQQQPQYVSDADFQQFQQSQIEQMQSYQQSQTQLMQQYQQSQAEMIQQYQQKQLEAQQQGFQMLNNQVASMQIGIQDELGQYKKEIGSLKDKQQELFTNTNNLCNRILKQQDMMNNEMIDLKKWQVSETVGRNEQSNKIMEAWDEQRGYMEGMSKQMRNWTRNAAARECYDIWAHQQLNPNLVEMPVTKLIKLIYDNHDKDRPAFQGCLKSDFEAGSSSQAAPPITPTTAPSSAPTDSIPPAQAPTPQHNQEDYYPE</sequence>
<dbReference type="InterPro" id="IPR046796">
    <property type="entry name" value="Transposase_32_dom"/>
</dbReference>
<feature type="coiled-coil region" evidence="1">
    <location>
        <begin position="309"/>
        <end position="340"/>
    </location>
</feature>
<reference evidence="4 5" key="1">
    <citation type="journal article" date="2023" name="Plants (Basel)">
        <title>Bridging the Gap: Combining Genomics and Transcriptomics Approaches to Understand Stylosanthes scabra, an Orphan Legume from the Brazilian Caatinga.</title>
        <authorList>
            <person name="Ferreira-Neto J.R.C."/>
            <person name="da Silva M.D."/>
            <person name="Binneck E."/>
            <person name="de Melo N.F."/>
            <person name="da Silva R.H."/>
            <person name="de Melo A.L.T.M."/>
            <person name="Pandolfi V."/>
            <person name="Bustamante F.O."/>
            <person name="Brasileiro-Vidal A.C."/>
            <person name="Benko-Iseppon A.M."/>
        </authorList>
    </citation>
    <scope>NUCLEOTIDE SEQUENCE [LARGE SCALE GENOMIC DNA]</scope>
    <source>
        <tissue evidence="4">Leaves</tissue>
    </source>
</reference>
<keyword evidence="1" id="KW-0175">Coiled coil</keyword>
<name>A0ABU6RW91_9FABA</name>
<evidence type="ECO:0000313" key="5">
    <source>
        <dbReference type="Proteomes" id="UP001341840"/>
    </source>
</evidence>
<proteinExistence type="predicted"/>
<dbReference type="Proteomes" id="UP001341840">
    <property type="component" value="Unassembled WGS sequence"/>
</dbReference>
<organism evidence="4 5">
    <name type="scientific">Stylosanthes scabra</name>
    <dbReference type="NCBI Taxonomy" id="79078"/>
    <lineage>
        <taxon>Eukaryota</taxon>
        <taxon>Viridiplantae</taxon>
        <taxon>Streptophyta</taxon>
        <taxon>Embryophyta</taxon>
        <taxon>Tracheophyta</taxon>
        <taxon>Spermatophyta</taxon>
        <taxon>Magnoliopsida</taxon>
        <taxon>eudicotyledons</taxon>
        <taxon>Gunneridae</taxon>
        <taxon>Pentapetalae</taxon>
        <taxon>rosids</taxon>
        <taxon>fabids</taxon>
        <taxon>Fabales</taxon>
        <taxon>Fabaceae</taxon>
        <taxon>Papilionoideae</taxon>
        <taxon>50 kb inversion clade</taxon>
        <taxon>dalbergioids sensu lato</taxon>
        <taxon>Dalbergieae</taxon>
        <taxon>Pterocarpus clade</taxon>
        <taxon>Stylosanthes</taxon>
    </lineage>
</organism>
<evidence type="ECO:0000256" key="2">
    <source>
        <dbReference type="SAM" id="MobiDB-lite"/>
    </source>
</evidence>
<comment type="caution">
    <text evidence="4">The sequence shown here is derived from an EMBL/GenBank/DDBJ whole genome shotgun (WGS) entry which is preliminary data.</text>
</comment>
<feature type="region of interest" description="Disordered" evidence="2">
    <location>
        <begin position="238"/>
        <end position="257"/>
    </location>
</feature>
<evidence type="ECO:0000259" key="3">
    <source>
        <dbReference type="Pfam" id="PF20167"/>
    </source>
</evidence>
<dbReference type="Pfam" id="PF20167">
    <property type="entry name" value="Transposase_32"/>
    <property type="match status" value="1"/>
</dbReference>
<keyword evidence="5" id="KW-1185">Reference proteome</keyword>
<accession>A0ABU6RW91</accession>
<feature type="compositionally biased region" description="Low complexity" evidence="2">
    <location>
        <begin position="502"/>
        <end position="526"/>
    </location>
</feature>
<protein>
    <recommendedName>
        <fullName evidence="3">Putative plant transposon protein domain-containing protein</fullName>
    </recommendedName>
</protein>
<gene>
    <name evidence="4" type="ORF">PIB30_096198</name>
</gene>